<protein>
    <submittedName>
        <fullName evidence="1">Uncharacterized protein</fullName>
    </submittedName>
</protein>
<sequence length="135" mass="15052">MHQAALVCSLALQRTLKYVPLTPQLDNSKGPYVPLNLTTGHSMSPWQQQPVVDSDHITGGTRGLQGVTIRDPYECTTRRTPPSFFMTGFFDWSACVWGLHTCTEAVQRLDADLCVAFLLMWQSKVVLLVVCAVNR</sequence>
<accession>A0ABV0UJW7</accession>
<evidence type="ECO:0000313" key="1">
    <source>
        <dbReference type="EMBL" id="MEQ2244551.1"/>
    </source>
</evidence>
<dbReference type="Proteomes" id="UP001482620">
    <property type="component" value="Unassembled WGS sequence"/>
</dbReference>
<proteinExistence type="predicted"/>
<organism evidence="1 2">
    <name type="scientific">Ilyodon furcidens</name>
    <name type="common">goldbreast splitfin</name>
    <dbReference type="NCBI Taxonomy" id="33524"/>
    <lineage>
        <taxon>Eukaryota</taxon>
        <taxon>Metazoa</taxon>
        <taxon>Chordata</taxon>
        <taxon>Craniata</taxon>
        <taxon>Vertebrata</taxon>
        <taxon>Euteleostomi</taxon>
        <taxon>Actinopterygii</taxon>
        <taxon>Neopterygii</taxon>
        <taxon>Teleostei</taxon>
        <taxon>Neoteleostei</taxon>
        <taxon>Acanthomorphata</taxon>
        <taxon>Ovalentaria</taxon>
        <taxon>Atherinomorphae</taxon>
        <taxon>Cyprinodontiformes</taxon>
        <taxon>Goodeidae</taxon>
        <taxon>Ilyodon</taxon>
    </lineage>
</organism>
<comment type="caution">
    <text evidence="1">The sequence shown here is derived from an EMBL/GenBank/DDBJ whole genome shotgun (WGS) entry which is preliminary data.</text>
</comment>
<keyword evidence="2" id="KW-1185">Reference proteome</keyword>
<reference evidence="1 2" key="1">
    <citation type="submission" date="2021-06" db="EMBL/GenBank/DDBJ databases">
        <authorList>
            <person name="Palmer J.M."/>
        </authorList>
    </citation>
    <scope>NUCLEOTIDE SEQUENCE [LARGE SCALE GENOMIC DNA]</scope>
    <source>
        <strain evidence="2">if_2019</strain>
        <tissue evidence="1">Muscle</tissue>
    </source>
</reference>
<evidence type="ECO:0000313" key="2">
    <source>
        <dbReference type="Proteomes" id="UP001482620"/>
    </source>
</evidence>
<dbReference type="EMBL" id="JAHRIQ010071275">
    <property type="protein sequence ID" value="MEQ2244551.1"/>
    <property type="molecule type" value="Genomic_DNA"/>
</dbReference>
<name>A0ABV0UJW7_9TELE</name>
<gene>
    <name evidence="1" type="ORF">ILYODFUR_018247</name>
</gene>